<evidence type="ECO:0000313" key="1">
    <source>
        <dbReference type="EMBL" id="STX51585.1"/>
    </source>
</evidence>
<dbReference type="EMBL" id="UGOD01000001">
    <property type="protein sequence ID" value="STX51585.1"/>
    <property type="molecule type" value="Genomic_DNA"/>
</dbReference>
<reference evidence="1 2" key="1">
    <citation type="submission" date="2018-06" db="EMBL/GenBank/DDBJ databases">
        <authorList>
            <consortium name="Pathogen Informatics"/>
            <person name="Doyle S."/>
        </authorList>
    </citation>
    <scope>NUCLEOTIDE SEQUENCE [LARGE SCALE GENOMIC DNA]</scope>
    <source>
        <strain evidence="1 2">NCTC13316</strain>
    </source>
</reference>
<sequence length="318" mass="36219">MKYIQLPELYSKFSHLSNTKWIISKSYLDENDIDSQLCLLKCDSELTARKIVEQTPLGRSLPGNEYNIGSLKVLGRYVLATKSLLENFFASNAVFIAHRKVKPLFYITRNNHLIKLKINEQFSGMDDEENYLDAFWGAKKATGKTENPITTGYFFNHLYGEDFSQILWLESGTYDGEKMVSAYGIQDKEEATTLQKIILQNAAEKGITLTPTNLGIEQNILVVPLKLLTSIYGQIRQVDLCNTYTKHGFEDESAKMRAPCIRTIYMKWDQKKSTSSNHGMNLINTRDTVLKNYSPVFFNPESSSTQENTKITSPTLTN</sequence>
<dbReference type="OrthoDB" id="9912923at2"/>
<name>A0A378JK31_9GAMM</name>
<accession>A0A378JK31</accession>
<dbReference type="AlphaFoldDB" id="A0A378JK31"/>
<evidence type="ECO:0000313" key="2">
    <source>
        <dbReference type="Proteomes" id="UP000254794"/>
    </source>
</evidence>
<organism evidence="1 2">
    <name type="scientific">Legionella busanensis</name>
    <dbReference type="NCBI Taxonomy" id="190655"/>
    <lineage>
        <taxon>Bacteria</taxon>
        <taxon>Pseudomonadati</taxon>
        <taxon>Pseudomonadota</taxon>
        <taxon>Gammaproteobacteria</taxon>
        <taxon>Legionellales</taxon>
        <taxon>Legionellaceae</taxon>
        <taxon>Legionella</taxon>
    </lineage>
</organism>
<gene>
    <name evidence="1" type="ORF">NCTC13316_01681</name>
</gene>
<protein>
    <submittedName>
        <fullName evidence="1">Uncharacterized protein</fullName>
    </submittedName>
</protein>
<dbReference type="Proteomes" id="UP000254794">
    <property type="component" value="Unassembled WGS sequence"/>
</dbReference>
<proteinExistence type="predicted"/>
<dbReference type="RefSeq" id="WP_115331214.1">
    <property type="nucleotide sequence ID" value="NZ_CAAAHP010000001.1"/>
</dbReference>
<keyword evidence="2" id="KW-1185">Reference proteome</keyword>